<accession>A0A915HWH2</accession>
<evidence type="ECO:0000313" key="2">
    <source>
        <dbReference type="WBParaSite" id="nRc.2.0.1.t06150-RA"/>
    </source>
</evidence>
<sequence>MKGGTARHPPAPLFSMNRTTGATRYRAQLLFEKISTFRPPRRSDSWASNKHLSEDTRSIDRLTKRFETRLTSPSCSQRLPRLIENSPNSMRRNLTFTTKQGQHHRLELTVEFYELLNTADVYERRFLTPKTSKFFGVLLKCRKKASVATL</sequence>
<protein>
    <submittedName>
        <fullName evidence="2">Uncharacterized protein</fullName>
    </submittedName>
</protein>
<dbReference type="AlphaFoldDB" id="A0A915HWH2"/>
<reference evidence="2" key="1">
    <citation type="submission" date="2022-11" db="UniProtKB">
        <authorList>
            <consortium name="WormBaseParasite"/>
        </authorList>
    </citation>
    <scope>IDENTIFICATION</scope>
</reference>
<name>A0A915HWH2_ROMCU</name>
<evidence type="ECO:0000313" key="1">
    <source>
        <dbReference type="Proteomes" id="UP000887565"/>
    </source>
</evidence>
<dbReference type="Proteomes" id="UP000887565">
    <property type="component" value="Unplaced"/>
</dbReference>
<proteinExistence type="predicted"/>
<dbReference type="WBParaSite" id="nRc.2.0.1.t06150-RA">
    <property type="protein sequence ID" value="nRc.2.0.1.t06150-RA"/>
    <property type="gene ID" value="nRc.2.0.1.g06150"/>
</dbReference>
<keyword evidence="1" id="KW-1185">Reference proteome</keyword>
<organism evidence="1 2">
    <name type="scientific">Romanomermis culicivorax</name>
    <name type="common">Nematode worm</name>
    <dbReference type="NCBI Taxonomy" id="13658"/>
    <lineage>
        <taxon>Eukaryota</taxon>
        <taxon>Metazoa</taxon>
        <taxon>Ecdysozoa</taxon>
        <taxon>Nematoda</taxon>
        <taxon>Enoplea</taxon>
        <taxon>Dorylaimia</taxon>
        <taxon>Mermithida</taxon>
        <taxon>Mermithoidea</taxon>
        <taxon>Mermithidae</taxon>
        <taxon>Romanomermis</taxon>
    </lineage>
</organism>